<keyword evidence="4 5" id="KW-0472">Membrane</keyword>
<evidence type="ECO:0000256" key="4">
    <source>
        <dbReference type="ARBA" id="ARBA00023136"/>
    </source>
</evidence>
<feature type="transmembrane region" description="Helical" evidence="5">
    <location>
        <begin position="450"/>
        <end position="473"/>
    </location>
</feature>
<evidence type="ECO:0000256" key="1">
    <source>
        <dbReference type="ARBA" id="ARBA00004141"/>
    </source>
</evidence>
<dbReference type="InterPro" id="IPR011701">
    <property type="entry name" value="MFS"/>
</dbReference>
<dbReference type="PANTHER" id="PTHR23507:SF1">
    <property type="entry name" value="FI18259P1-RELATED"/>
    <property type="match status" value="1"/>
</dbReference>
<dbReference type="PANTHER" id="PTHR23507">
    <property type="entry name" value="ZGC:174356"/>
    <property type="match status" value="1"/>
</dbReference>
<feature type="transmembrane region" description="Helical" evidence="5">
    <location>
        <begin position="232"/>
        <end position="251"/>
    </location>
</feature>
<dbReference type="SUPFAM" id="SSF103473">
    <property type="entry name" value="MFS general substrate transporter"/>
    <property type="match status" value="1"/>
</dbReference>
<dbReference type="Proteomes" id="UP001374579">
    <property type="component" value="Unassembled WGS sequence"/>
</dbReference>
<feature type="transmembrane region" description="Helical" evidence="5">
    <location>
        <begin position="331"/>
        <end position="350"/>
    </location>
</feature>
<evidence type="ECO:0000313" key="6">
    <source>
        <dbReference type="EMBL" id="KAK7087460.1"/>
    </source>
</evidence>
<organism evidence="6 7">
    <name type="scientific">Littorina saxatilis</name>
    <dbReference type="NCBI Taxonomy" id="31220"/>
    <lineage>
        <taxon>Eukaryota</taxon>
        <taxon>Metazoa</taxon>
        <taxon>Spiralia</taxon>
        <taxon>Lophotrochozoa</taxon>
        <taxon>Mollusca</taxon>
        <taxon>Gastropoda</taxon>
        <taxon>Caenogastropoda</taxon>
        <taxon>Littorinimorpha</taxon>
        <taxon>Littorinoidea</taxon>
        <taxon>Littorinidae</taxon>
        <taxon>Littorina</taxon>
    </lineage>
</organism>
<proteinExistence type="predicted"/>
<evidence type="ECO:0000313" key="7">
    <source>
        <dbReference type="Proteomes" id="UP001374579"/>
    </source>
</evidence>
<keyword evidence="2 5" id="KW-0812">Transmembrane</keyword>
<feature type="transmembrane region" description="Helical" evidence="5">
    <location>
        <begin position="389"/>
        <end position="409"/>
    </location>
</feature>
<dbReference type="GO" id="GO:0022857">
    <property type="term" value="F:transmembrane transporter activity"/>
    <property type="evidence" value="ECO:0007669"/>
    <property type="project" value="InterPro"/>
</dbReference>
<feature type="transmembrane region" description="Helical" evidence="5">
    <location>
        <begin position="101"/>
        <end position="122"/>
    </location>
</feature>
<dbReference type="InterPro" id="IPR036259">
    <property type="entry name" value="MFS_trans_sf"/>
</dbReference>
<dbReference type="Gene3D" id="1.20.1250.20">
    <property type="entry name" value="MFS general substrate transporter like domains"/>
    <property type="match status" value="1"/>
</dbReference>
<keyword evidence="3 5" id="KW-1133">Transmembrane helix</keyword>
<evidence type="ECO:0000256" key="5">
    <source>
        <dbReference type="SAM" id="Phobius"/>
    </source>
</evidence>
<dbReference type="GO" id="GO:0016020">
    <property type="term" value="C:membrane"/>
    <property type="evidence" value="ECO:0007669"/>
    <property type="project" value="UniProtKB-SubCell"/>
</dbReference>
<protein>
    <recommendedName>
        <fullName evidence="8">Proton-coupled folate transporter</fullName>
    </recommendedName>
</protein>
<gene>
    <name evidence="6" type="ORF">V1264_021509</name>
</gene>
<evidence type="ECO:0000256" key="3">
    <source>
        <dbReference type="ARBA" id="ARBA00022989"/>
    </source>
</evidence>
<comment type="caution">
    <text evidence="6">The sequence shown here is derived from an EMBL/GenBank/DDBJ whole genome shotgun (WGS) entry which is preliminary data.</text>
</comment>
<sequence length="495" mass="55270">MVVAETNSPSPKATHVNKASVGRQVFYQSKLVQEKQDQKYYLRFLPEIIFFLYAAGKNLVDITLKPFIVRSTCMSYFVHNATICDNLGEHPEAEHLIQKRAALFLMVNQFLVYGPAVLQGILWGEWSDRNGRKLPMMTPSLGIIIAALFYVISPFFPLHSVCFILMGSMFQGFFGKTAVFTMALYSYVSEITLERRRTAKFTSLLAFKYLGCFSGALLSGLIIQVANIPCAFSSGVVLHMVCVITIYLYVIDDAASRERKNRLHKKGGKTCWDVFCSSGTVFLKRREGSGRTAIACIFIIFLFYQSCQTGHQENLVLLVSRVPLSWRPSLYSYLVSFSDLTTGLCLIVFAPMLMNCCEARDTLVLCLALFSISLRGLFVGMAFKTWMVFIAVGMGAFGGIAISVLKSLASKCVDLEEHGQTFALFAGTETIAKILGSVVYTFVYSLTCDVFPGFLFVMMSVIAASLIPLAIVVHRCRPRRRLSVVERFSEEIEDV</sequence>
<feature type="transmembrane region" description="Helical" evidence="5">
    <location>
        <begin position="292"/>
        <end position="311"/>
    </location>
</feature>
<evidence type="ECO:0000256" key="2">
    <source>
        <dbReference type="ARBA" id="ARBA00022692"/>
    </source>
</evidence>
<comment type="subcellular location">
    <subcellularLocation>
        <location evidence="1">Membrane</location>
        <topology evidence="1">Multi-pass membrane protein</topology>
    </subcellularLocation>
</comment>
<dbReference type="Pfam" id="PF07690">
    <property type="entry name" value="MFS_1"/>
    <property type="match status" value="1"/>
</dbReference>
<accession>A0AAN9AIG5</accession>
<name>A0AAN9AIG5_9CAEN</name>
<reference evidence="6 7" key="1">
    <citation type="submission" date="2024-02" db="EMBL/GenBank/DDBJ databases">
        <title>Chromosome-scale genome assembly of the rough periwinkle Littorina saxatilis.</title>
        <authorList>
            <person name="De Jode A."/>
            <person name="Faria R."/>
            <person name="Formenti G."/>
            <person name="Sims Y."/>
            <person name="Smith T.P."/>
            <person name="Tracey A."/>
            <person name="Wood J.M.D."/>
            <person name="Zagrodzka Z.B."/>
            <person name="Johannesson K."/>
            <person name="Butlin R.K."/>
            <person name="Leder E.H."/>
        </authorList>
    </citation>
    <scope>NUCLEOTIDE SEQUENCE [LARGE SCALE GENOMIC DNA]</scope>
    <source>
        <strain evidence="6">Snail1</strain>
        <tissue evidence="6">Muscle</tissue>
    </source>
</reference>
<feature type="transmembrane region" description="Helical" evidence="5">
    <location>
        <begin position="362"/>
        <end position="383"/>
    </location>
</feature>
<dbReference type="EMBL" id="JBAMIC010004070">
    <property type="protein sequence ID" value="KAK7087460.1"/>
    <property type="molecule type" value="Genomic_DNA"/>
</dbReference>
<keyword evidence="7" id="KW-1185">Reference proteome</keyword>
<evidence type="ECO:0008006" key="8">
    <source>
        <dbReference type="Google" id="ProtNLM"/>
    </source>
</evidence>
<feature type="transmembrane region" description="Helical" evidence="5">
    <location>
        <begin position="206"/>
        <end position="226"/>
    </location>
</feature>
<feature type="transmembrane region" description="Helical" evidence="5">
    <location>
        <begin position="421"/>
        <end position="444"/>
    </location>
</feature>
<dbReference type="AlphaFoldDB" id="A0AAN9AIG5"/>